<keyword evidence="3" id="KW-1185">Reference proteome</keyword>
<dbReference type="Proteomes" id="UP001214250">
    <property type="component" value="Chromosome 1"/>
</dbReference>
<dbReference type="InterPro" id="IPR007401">
    <property type="entry name" value="DUF454"/>
</dbReference>
<dbReference type="PANTHER" id="PTHR35813">
    <property type="entry name" value="INNER MEMBRANE PROTEIN YBAN"/>
    <property type="match status" value="1"/>
</dbReference>
<accession>A0ABY7VQI3</accession>
<feature type="transmembrane region" description="Helical" evidence="1">
    <location>
        <begin position="12"/>
        <end position="30"/>
    </location>
</feature>
<feature type="transmembrane region" description="Helical" evidence="1">
    <location>
        <begin position="80"/>
        <end position="96"/>
    </location>
</feature>
<keyword evidence="1" id="KW-1133">Transmembrane helix</keyword>
<feature type="transmembrane region" description="Helical" evidence="1">
    <location>
        <begin position="102"/>
        <end position="120"/>
    </location>
</feature>
<dbReference type="PIRSF" id="PIRSF016789">
    <property type="entry name" value="DUF454"/>
    <property type="match status" value="1"/>
</dbReference>
<dbReference type="EMBL" id="CP117811">
    <property type="protein sequence ID" value="WDE96453.1"/>
    <property type="molecule type" value="Genomic_DNA"/>
</dbReference>
<dbReference type="RefSeq" id="WP_274150519.1">
    <property type="nucleotide sequence ID" value="NZ_CP117811.1"/>
</dbReference>
<evidence type="ECO:0000256" key="1">
    <source>
        <dbReference type="SAM" id="Phobius"/>
    </source>
</evidence>
<evidence type="ECO:0000313" key="2">
    <source>
        <dbReference type="EMBL" id="WDE96453.1"/>
    </source>
</evidence>
<dbReference type="Pfam" id="PF04304">
    <property type="entry name" value="DUF454"/>
    <property type="match status" value="1"/>
</dbReference>
<protein>
    <submittedName>
        <fullName evidence="2">YbaN family protein</fullName>
    </submittedName>
</protein>
<keyword evidence="1" id="KW-0812">Transmembrane</keyword>
<proteinExistence type="predicted"/>
<dbReference type="PANTHER" id="PTHR35813:SF1">
    <property type="entry name" value="INNER MEMBRANE PROTEIN YBAN"/>
    <property type="match status" value="1"/>
</dbReference>
<evidence type="ECO:0000313" key="3">
    <source>
        <dbReference type="Proteomes" id="UP001214250"/>
    </source>
</evidence>
<keyword evidence="1" id="KW-0472">Membrane</keyword>
<sequence length="129" mass="14466">MKIVKSPFLRNLLKGAGFICIGLGLIGIPLPGLPTTPFFILAAFCFSKSCETRYNKILNHPRFGPPIRDYLEGRGIPRKIKIISIVCMWTALTISFSQLPQIYLRLILIASGAYGSWFILREPDAPKKK</sequence>
<name>A0ABY7VQI3_9BACT</name>
<gene>
    <name evidence="2" type="ORF">PQO03_00550</name>
</gene>
<reference evidence="2 3" key="1">
    <citation type="submission" date="2023-02" db="EMBL/GenBank/DDBJ databases">
        <title>Genome sequence of Lentisphaera profundi SAORIC-696.</title>
        <authorList>
            <person name="Kim e."/>
            <person name="Cho J.-C."/>
            <person name="Choi A."/>
            <person name="Kang I."/>
        </authorList>
    </citation>
    <scope>NUCLEOTIDE SEQUENCE [LARGE SCALE GENOMIC DNA]</scope>
    <source>
        <strain evidence="2 3">SAORIC-696</strain>
    </source>
</reference>
<organism evidence="2 3">
    <name type="scientific">Lentisphaera profundi</name>
    <dbReference type="NCBI Taxonomy" id="1658616"/>
    <lineage>
        <taxon>Bacteria</taxon>
        <taxon>Pseudomonadati</taxon>
        <taxon>Lentisphaerota</taxon>
        <taxon>Lentisphaeria</taxon>
        <taxon>Lentisphaerales</taxon>
        <taxon>Lentisphaeraceae</taxon>
        <taxon>Lentisphaera</taxon>
    </lineage>
</organism>